<dbReference type="OrthoDB" id="421226at2759"/>
<dbReference type="InterPro" id="IPR006553">
    <property type="entry name" value="Leu-rich_rpt_Cys-con_subtyp"/>
</dbReference>
<proteinExistence type="predicted"/>
<evidence type="ECO:0000313" key="3">
    <source>
        <dbReference type="Proteomes" id="UP001150569"/>
    </source>
</evidence>
<feature type="domain" description="F-box" evidence="1">
    <location>
        <begin position="18"/>
        <end position="64"/>
    </location>
</feature>
<sequence>MKPVPAIVNGPARPSPAPIRLVQIPVDVLLQVFGCLGLADRYRLGRTCRTLYAVYCEPENWAAVDWRPYGARITDVHLEWLARLAGPCLRTLCLKESNQVSDSHGLGLILRTAPQLRRLVVDAGASGSLVGQRDLFAVVQAPRPALTECRFDNCTAFDDASLVACVARFPNLTRVSLRYCVHLQDVRPLRHLPNLAHLNLTGVAFRVDQLTQVLSNCQDLRSLTLDYCYQVDDDVLMAVARHNRRLRSLSINFCCDVTSRGVSLLVGCPSLTWLGLRNCRAVSSAVIELVASCTTLRQVLTPLGKWRFWIH</sequence>
<dbReference type="PROSITE" id="PS50181">
    <property type="entry name" value="FBOX"/>
    <property type="match status" value="1"/>
</dbReference>
<protein>
    <submittedName>
        <fullName evidence="2">F-box and leucine-rich repeat protein 4</fullName>
    </submittedName>
</protein>
<dbReference type="EMBL" id="JANBPT010000021">
    <property type="protein sequence ID" value="KAJ1929879.1"/>
    <property type="molecule type" value="Genomic_DNA"/>
</dbReference>
<dbReference type="InterPro" id="IPR032675">
    <property type="entry name" value="LRR_dom_sf"/>
</dbReference>
<dbReference type="InterPro" id="IPR036047">
    <property type="entry name" value="F-box-like_dom_sf"/>
</dbReference>
<dbReference type="PANTHER" id="PTHR13318">
    <property type="entry name" value="PARTNER OF PAIRED, ISOFORM B-RELATED"/>
    <property type="match status" value="1"/>
</dbReference>
<dbReference type="InterPro" id="IPR001810">
    <property type="entry name" value="F-box_dom"/>
</dbReference>
<dbReference type="SMART" id="SM00367">
    <property type="entry name" value="LRR_CC"/>
    <property type="match status" value="3"/>
</dbReference>
<dbReference type="CDD" id="cd09917">
    <property type="entry name" value="F-box_SF"/>
    <property type="match status" value="1"/>
</dbReference>
<dbReference type="Proteomes" id="UP001150569">
    <property type="component" value="Unassembled WGS sequence"/>
</dbReference>
<dbReference type="SUPFAM" id="SSF52047">
    <property type="entry name" value="RNI-like"/>
    <property type="match status" value="1"/>
</dbReference>
<evidence type="ECO:0000259" key="1">
    <source>
        <dbReference type="PROSITE" id="PS50181"/>
    </source>
</evidence>
<accession>A0A9W8DYW0</accession>
<name>A0A9W8DYW0_9FUNG</name>
<organism evidence="2 3">
    <name type="scientific">Tieghemiomyces parasiticus</name>
    <dbReference type="NCBI Taxonomy" id="78921"/>
    <lineage>
        <taxon>Eukaryota</taxon>
        <taxon>Fungi</taxon>
        <taxon>Fungi incertae sedis</taxon>
        <taxon>Zoopagomycota</taxon>
        <taxon>Kickxellomycotina</taxon>
        <taxon>Dimargaritomycetes</taxon>
        <taxon>Dimargaritales</taxon>
        <taxon>Dimargaritaceae</taxon>
        <taxon>Tieghemiomyces</taxon>
    </lineage>
</organism>
<gene>
    <name evidence="2" type="primary">FBXL4_1</name>
    <name evidence="2" type="ORF">IWQ60_000760</name>
</gene>
<dbReference type="GO" id="GO:0019005">
    <property type="term" value="C:SCF ubiquitin ligase complex"/>
    <property type="evidence" value="ECO:0007669"/>
    <property type="project" value="TreeGrafter"/>
</dbReference>
<keyword evidence="3" id="KW-1185">Reference proteome</keyword>
<reference evidence="2" key="1">
    <citation type="submission" date="2022-07" db="EMBL/GenBank/DDBJ databases">
        <title>Phylogenomic reconstructions and comparative analyses of Kickxellomycotina fungi.</title>
        <authorList>
            <person name="Reynolds N.K."/>
            <person name="Stajich J.E."/>
            <person name="Barry K."/>
            <person name="Grigoriev I.V."/>
            <person name="Crous P."/>
            <person name="Smith M.E."/>
        </authorList>
    </citation>
    <scope>NUCLEOTIDE SEQUENCE</scope>
    <source>
        <strain evidence="2">RSA 861</strain>
    </source>
</reference>
<comment type="caution">
    <text evidence="2">The sequence shown here is derived from an EMBL/GenBank/DDBJ whole genome shotgun (WGS) entry which is preliminary data.</text>
</comment>
<dbReference type="Gene3D" id="3.80.10.10">
    <property type="entry name" value="Ribonuclease Inhibitor"/>
    <property type="match status" value="2"/>
</dbReference>
<dbReference type="AlphaFoldDB" id="A0A9W8DYW0"/>
<dbReference type="Pfam" id="PF24758">
    <property type="entry name" value="LRR_At5g56370"/>
    <property type="match status" value="1"/>
</dbReference>
<dbReference type="SUPFAM" id="SSF81383">
    <property type="entry name" value="F-box domain"/>
    <property type="match status" value="1"/>
</dbReference>
<evidence type="ECO:0000313" key="2">
    <source>
        <dbReference type="EMBL" id="KAJ1929879.1"/>
    </source>
</evidence>
<dbReference type="Gene3D" id="1.20.1280.50">
    <property type="match status" value="1"/>
</dbReference>
<dbReference type="InterPro" id="IPR055411">
    <property type="entry name" value="LRR_FXL15/At3g58940/PEG3-like"/>
</dbReference>
<dbReference type="PANTHER" id="PTHR13318:SF190">
    <property type="entry name" value="PARTNER OF PAIRED, ISOFORM B"/>
    <property type="match status" value="1"/>
</dbReference>
<dbReference type="Pfam" id="PF12937">
    <property type="entry name" value="F-box-like"/>
    <property type="match status" value="1"/>
</dbReference>
<dbReference type="GO" id="GO:0031146">
    <property type="term" value="P:SCF-dependent proteasomal ubiquitin-dependent protein catabolic process"/>
    <property type="evidence" value="ECO:0007669"/>
    <property type="project" value="TreeGrafter"/>
</dbReference>